<dbReference type="Gene3D" id="3.40.50.1820">
    <property type="entry name" value="alpha/beta hydrolase"/>
    <property type="match status" value="1"/>
</dbReference>
<keyword evidence="2" id="KW-0812">Transmembrane</keyword>
<dbReference type="Pfam" id="PF12697">
    <property type="entry name" value="Abhydrolase_6"/>
    <property type="match status" value="1"/>
</dbReference>
<comment type="caution">
    <text evidence="4">The sequence shown here is derived from an EMBL/GenBank/DDBJ whole genome shotgun (WGS) entry which is preliminary data.</text>
</comment>
<evidence type="ECO:0000313" key="4">
    <source>
        <dbReference type="EMBL" id="KAJ5108381.1"/>
    </source>
</evidence>
<feature type="transmembrane region" description="Helical" evidence="2">
    <location>
        <begin position="193"/>
        <end position="211"/>
    </location>
</feature>
<feature type="transmembrane region" description="Helical" evidence="2">
    <location>
        <begin position="163"/>
        <end position="187"/>
    </location>
</feature>
<protein>
    <submittedName>
        <fullName evidence="4">Alpha/beta hydrolase fold-1</fullName>
    </submittedName>
</protein>
<keyword evidence="2" id="KW-1133">Transmembrane helix</keyword>
<accession>A0A9W9FXT6</accession>
<evidence type="ECO:0000259" key="3">
    <source>
        <dbReference type="Pfam" id="PF12697"/>
    </source>
</evidence>
<dbReference type="Proteomes" id="UP001149165">
    <property type="component" value="Unassembled WGS sequence"/>
</dbReference>
<organism evidence="4 5">
    <name type="scientific">Penicillium angulare</name>
    <dbReference type="NCBI Taxonomy" id="116970"/>
    <lineage>
        <taxon>Eukaryota</taxon>
        <taxon>Fungi</taxon>
        <taxon>Dikarya</taxon>
        <taxon>Ascomycota</taxon>
        <taxon>Pezizomycotina</taxon>
        <taxon>Eurotiomycetes</taxon>
        <taxon>Eurotiomycetidae</taxon>
        <taxon>Eurotiales</taxon>
        <taxon>Aspergillaceae</taxon>
        <taxon>Penicillium</taxon>
    </lineage>
</organism>
<dbReference type="InterPro" id="IPR000073">
    <property type="entry name" value="AB_hydrolase_1"/>
</dbReference>
<dbReference type="PANTHER" id="PTHR37017">
    <property type="entry name" value="AB HYDROLASE-1 DOMAIN-CONTAINING PROTEIN-RELATED"/>
    <property type="match status" value="1"/>
</dbReference>
<sequence length="356" mass="38709">MQPITTMNNTLRPTILVIHGAWHNPEFYDPFCEILEDHGYKTVCPHLPTCQNDVASGKKLLDDIIIIRTTARTLLERGETVVAVMHSYGGVEESDSLIVSDPTLWFFNDLPPQAAVAWAKKLVAHPRSAQFDRITNEAYRNIPTTYISKRVGYKSVDSELSEIVFTIITAFNSSFTLLIFVHSYFFVMMKSKFGVVTLLALFTYCLSFPIASDGLKMVRQWPVIDPLTLPSSLNDNGNSNGVGNGDLDGNKVVFSPSIISVSDDKTSTKDKTTASTTTGAVQGSISGNGNGNGLFNSDLDGNTVEFAPALANLALRSLVEEADGNGNSNGLFNSDLNGNKFDIEPALVNLGLRSAE</sequence>
<dbReference type="EMBL" id="JAPQKH010000003">
    <property type="protein sequence ID" value="KAJ5108381.1"/>
    <property type="molecule type" value="Genomic_DNA"/>
</dbReference>
<dbReference type="GO" id="GO:0016787">
    <property type="term" value="F:hydrolase activity"/>
    <property type="evidence" value="ECO:0007669"/>
    <property type="project" value="UniProtKB-KW"/>
</dbReference>
<evidence type="ECO:0000313" key="5">
    <source>
        <dbReference type="Proteomes" id="UP001149165"/>
    </source>
</evidence>
<proteinExistence type="predicted"/>
<dbReference type="GO" id="GO:0017000">
    <property type="term" value="P:antibiotic biosynthetic process"/>
    <property type="evidence" value="ECO:0007669"/>
    <property type="project" value="UniProtKB-ARBA"/>
</dbReference>
<evidence type="ECO:0000256" key="1">
    <source>
        <dbReference type="SAM" id="MobiDB-lite"/>
    </source>
</evidence>
<feature type="region of interest" description="Disordered" evidence="1">
    <location>
        <begin position="265"/>
        <end position="285"/>
    </location>
</feature>
<dbReference type="InterPro" id="IPR029058">
    <property type="entry name" value="AB_hydrolase_fold"/>
</dbReference>
<dbReference type="GO" id="GO:0072330">
    <property type="term" value="P:monocarboxylic acid biosynthetic process"/>
    <property type="evidence" value="ECO:0007669"/>
    <property type="project" value="UniProtKB-ARBA"/>
</dbReference>
<dbReference type="SUPFAM" id="SSF53474">
    <property type="entry name" value="alpha/beta-Hydrolases"/>
    <property type="match status" value="1"/>
</dbReference>
<keyword evidence="4" id="KW-0378">Hydrolase</keyword>
<keyword evidence="5" id="KW-1185">Reference proteome</keyword>
<reference evidence="4" key="1">
    <citation type="submission" date="2022-11" db="EMBL/GenBank/DDBJ databases">
        <authorList>
            <person name="Petersen C."/>
        </authorList>
    </citation>
    <scope>NUCLEOTIDE SEQUENCE</scope>
    <source>
        <strain evidence="4">IBT 30069</strain>
    </source>
</reference>
<gene>
    <name evidence="4" type="ORF">N7456_005056</name>
</gene>
<dbReference type="OrthoDB" id="408373at2759"/>
<evidence type="ECO:0000256" key="2">
    <source>
        <dbReference type="SAM" id="Phobius"/>
    </source>
</evidence>
<feature type="domain" description="AB hydrolase-1" evidence="3">
    <location>
        <begin position="15"/>
        <end position="131"/>
    </location>
</feature>
<reference evidence="4" key="2">
    <citation type="journal article" date="2023" name="IMA Fungus">
        <title>Comparative genomic study of the Penicillium genus elucidates a diverse pangenome and 15 lateral gene transfer events.</title>
        <authorList>
            <person name="Petersen C."/>
            <person name="Sorensen T."/>
            <person name="Nielsen M.R."/>
            <person name="Sondergaard T.E."/>
            <person name="Sorensen J.L."/>
            <person name="Fitzpatrick D.A."/>
            <person name="Frisvad J.C."/>
            <person name="Nielsen K.L."/>
        </authorList>
    </citation>
    <scope>NUCLEOTIDE SEQUENCE</scope>
    <source>
        <strain evidence="4">IBT 30069</strain>
    </source>
</reference>
<dbReference type="PANTHER" id="PTHR37017:SF11">
    <property type="entry name" value="ESTERASE_LIPASE_THIOESTERASE DOMAIN-CONTAINING PROTEIN"/>
    <property type="match status" value="1"/>
</dbReference>
<dbReference type="AlphaFoldDB" id="A0A9W9FXT6"/>
<name>A0A9W9FXT6_9EURO</name>
<keyword evidence="2" id="KW-0472">Membrane</keyword>
<dbReference type="InterPro" id="IPR052897">
    <property type="entry name" value="Sec-Metab_Biosynth_Hydrolase"/>
</dbReference>